<dbReference type="SUPFAM" id="SSF53335">
    <property type="entry name" value="S-adenosyl-L-methionine-dependent methyltransferases"/>
    <property type="match status" value="1"/>
</dbReference>
<dbReference type="GO" id="GO:0032259">
    <property type="term" value="P:methylation"/>
    <property type="evidence" value="ECO:0007669"/>
    <property type="project" value="UniProtKB-KW"/>
</dbReference>
<dbReference type="InterPro" id="IPR041698">
    <property type="entry name" value="Methyltransf_25"/>
</dbReference>
<evidence type="ECO:0000313" key="2">
    <source>
        <dbReference type="EMBL" id="RVV98547.1"/>
    </source>
</evidence>
<keyword evidence="3" id="KW-1185">Reference proteome</keyword>
<accession>A0A438AIW5</accession>
<evidence type="ECO:0000259" key="1">
    <source>
        <dbReference type="Pfam" id="PF13649"/>
    </source>
</evidence>
<feature type="domain" description="Methyltransferase" evidence="1">
    <location>
        <begin position="46"/>
        <end position="133"/>
    </location>
</feature>
<comment type="caution">
    <text evidence="2">The sequence shown here is derived from an EMBL/GenBank/DDBJ whole genome shotgun (WGS) entry which is preliminary data.</text>
</comment>
<dbReference type="AlphaFoldDB" id="A0A438AIW5"/>
<keyword evidence="2" id="KW-0808">Transferase</keyword>
<dbReference type="OrthoDB" id="9765084at2"/>
<dbReference type="EMBL" id="RQXX01000002">
    <property type="protein sequence ID" value="RVV98547.1"/>
    <property type="molecule type" value="Genomic_DNA"/>
</dbReference>
<name>A0A438AIW5_9RHOB</name>
<protein>
    <submittedName>
        <fullName evidence="2">Class I SAM-dependent methyltransferase</fullName>
    </submittedName>
</protein>
<gene>
    <name evidence="2" type="ORF">EKE94_06420</name>
</gene>
<dbReference type="Proteomes" id="UP000285908">
    <property type="component" value="Unassembled WGS sequence"/>
</dbReference>
<dbReference type="InterPro" id="IPR029063">
    <property type="entry name" value="SAM-dependent_MTases_sf"/>
</dbReference>
<organism evidence="2 3">
    <name type="scientific">Mesobaculum littorinae</name>
    <dbReference type="NCBI Taxonomy" id="2486419"/>
    <lineage>
        <taxon>Bacteria</taxon>
        <taxon>Pseudomonadati</taxon>
        <taxon>Pseudomonadota</taxon>
        <taxon>Alphaproteobacteria</taxon>
        <taxon>Rhodobacterales</taxon>
        <taxon>Roseobacteraceae</taxon>
        <taxon>Mesobaculum</taxon>
    </lineage>
</organism>
<dbReference type="RefSeq" id="WP_127905779.1">
    <property type="nucleotide sequence ID" value="NZ_RQXX01000002.1"/>
</dbReference>
<reference evidence="2 3" key="1">
    <citation type="submission" date="2018-11" db="EMBL/GenBank/DDBJ databases">
        <title>Mesobaculum littorinae gen. nov., sp. nov., isolated from Littorina scabra that represents a novel genus of the order Rhodobacteraceae.</title>
        <authorList>
            <person name="Li F."/>
        </authorList>
    </citation>
    <scope>NUCLEOTIDE SEQUENCE [LARGE SCALE GENOMIC DNA]</scope>
    <source>
        <strain evidence="2 3">M0103</strain>
    </source>
</reference>
<dbReference type="Pfam" id="PF13649">
    <property type="entry name" value="Methyltransf_25"/>
    <property type="match status" value="1"/>
</dbReference>
<keyword evidence="2" id="KW-0489">Methyltransferase</keyword>
<dbReference type="GO" id="GO:0008168">
    <property type="term" value="F:methyltransferase activity"/>
    <property type="evidence" value="ECO:0007669"/>
    <property type="project" value="UniProtKB-KW"/>
</dbReference>
<proteinExistence type="predicted"/>
<evidence type="ECO:0000313" key="3">
    <source>
        <dbReference type="Proteomes" id="UP000285908"/>
    </source>
</evidence>
<dbReference type="Gene3D" id="3.40.50.150">
    <property type="entry name" value="Vaccinia Virus protein VP39"/>
    <property type="match status" value="1"/>
</dbReference>
<sequence length="200" mass="21471">MADAADGIIDLYRRHGAAWVAARGAVLTEGMWLDRFAGLLGARARVLDIGCGAGVPIARAIADRGHEVTGVASAPGMIALFRANLPGAAAYVADMRGLDLRARFDGLIAWDSFFHLDRDAQRTMFAIFHRHAAAGAPLLFTSGPAEGEVISTLEGEPLFHASLDPGEYRRLLDKAGFDVIAHVAEDPQCTGHTVWLARRR</sequence>
<dbReference type="CDD" id="cd02440">
    <property type="entry name" value="AdoMet_MTases"/>
    <property type="match status" value="1"/>
</dbReference>